<accession>A0ABR1P2Y9</accession>
<evidence type="ECO:0000313" key="3">
    <source>
        <dbReference type="Proteomes" id="UP001430848"/>
    </source>
</evidence>
<organism evidence="2 3">
    <name type="scientific">Diaporthe eres</name>
    <name type="common">Phomopsis oblonga</name>
    <dbReference type="NCBI Taxonomy" id="83184"/>
    <lineage>
        <taxon>Eukaryota</taxon>
        <taxon>Fungi</taxon>
        <taxon>Dikarya</taxon>
        <taxon>Ascomycota</taxon>
        <taxon>Pezizomycotina</taxon>
        <taxon>Sordariomycetes</taxon>
        <taxon>Sordariomycetidae</taxon>
        <taxon>Diaporthales</taxon>
        <taxon>Diaporthaceae</taxon>
        <taxon>Diaporthe</taxon>
        <taxon>Diaporthe eres species complex</taxon>
    </lineage>
</organism>
<dbReference type="InterPro" id="IPR011009">
    <property type="entry name" value="Kinase-like_dom_sf"/>
</dbReference>
<feature type="region of interest" description="Disordered" evidence="1">
    <location>
        <begin position="1"/>
        <end position="74"/>
    </location>
</feature>
<feature type="compositionally biased region" description="Low complexity" evidence="1">
    <location>
        <begin position="30"/>
        <end position="43"/>
    </location>
</feature>
<dbReference type="EMBL" id="JAKNSF020000052">
    <property type="protein sequence ID" value="KAK7725191.1"/>
    <property type="molecule type" value="Genomic_DNA"/>
</dbReference>
<evidence type="ECO:0000256" key="1">
    <source>
        <dbReference type="SAM" id="MobiDB-lite"/>
    </source>
</evidence>
<dbReference type="Proteomes" id="UP001430848">
    <property type="component" value="Unassembled WGS sequence"/>
</dbReference>
<proteinExistence type="predicted"/>
<name>A0ABR1P2Y9_DIAER</name>
<protein>
    <recommendedName>
        <fullName evidence="4">Protein kinase domain-containing protein</fullName>
    </recommendedName>
</protein>
<reference evidence="2 3" key="1">
    <citation type="submission" date="2024-02" db="EMBL/GenBank/DDBJ databases">
        <title>De novo assembly and annotation of 12 fungi associated with fruit tree decline syndrome in Ontario, Canada.</title>
        <authorList>
            <person name="Sulman M."/>
            <person name="Ellouze W."/>
            <person name="Ilyukhin E."/>
        </authorList>
    </citation>
    <scope>NUCLEOTIDE SEQUENCE [LARGE SCALE GENOMIC DNA]</scope>
    <source>
        <strain evidence="2 3">M169</strain>
    </source>
</reference>
<keyword evidence="3" id="KW-1185">Reference proteome</keyword>
<gene>
    <name evidence="2" type="ORF">SLS63_008308</name>
</gene>
<evidence type="ECO:0008006" key="4">
    <source>
        <dbReference type="Google" id="ProtNLM"/>
    </source>
</evidence>
<evidence type="ECO:0000313" key="2">
    <source>
        <dbReference type="EMBL" id="KAK7725191.1"/>
    </source>
</evidence>
<dbReference type="Pfam" id="PF06293">
    <property type="entry name" value="Kdo"/>
    <property type="match status" value="1"/>
</dbReference>
<dbReference type="SUPFAM" id="SSF56112">
    <property type="entry name" value="Protein kinase-like (PK-like)"/>
    <property type="match status" value="1"/>
</dbReference>
<comment type="caution">
    <text evidence="2">The sequence shown here is derived from an EMBL/GenBank/DDBJ whole genome shotgun (WGS) entry which is preliminary data.</text>
</comment>
<sequence>MSSEPGARVTPPGAAELQPNIIRRLPTPPTTSSSSSDESSGTSLQPPPLPYVPGACFDIKPHNPPPPYDGGSEYYSPDPKEWDGDPWLWGEGSPDTIIEQYFAVPPRMTTPPPDQTVRRMEVTHQIRCGDPCKAQVVRCLVDGRDLVAKIFDPLYVGLDDYGRPPTYFSERFYSCEAAAYERIKQRGLDGRFTPKYEGCWYLELPLRDLNGRVVRREVRLILQEFIPGDTMQALGERGEVDKIDPKVRMELLDRLTEIISQLDFIGVQSFDMHPRNFMIFKDANNEWQITLIDFSHSRVQDLPNSKWRTRPGQELQLPESPLTILWRDCWPSHCDGWVPKEYDGQTKESFERRLRWMKDRWEGSSQYGPIDYKCLPVFEVVFDDSEEDDSTENDA</sequence>